<evidence type="ECO:0000313" key="1">
    <source>
        <dbReference type="EnsemblMetazoa" id="GPAI004856-PA"/>
    </source>
</evidence>
<dbReference type="Proteomes" id="UP000092445">
    <property type="component" value="Unassembled WGS sequence"/>
</dbReference>
<protein>
    <submittedName>
        <fullName evidence="1">Uncharacterized protein</fullName>
    </submittedName>
</protein>
<sequence length="106" mass="12134">MHNRLSGHYYRTDIIISGIPGQLENLSAHVIKIAGCLNVNILNTHINYCTHINKKNDILTSRSIVNSLFNAIRFGSWASCQQQILSVLPRRKWWKMAAINSSSWNR</sequence>
<dbReference type="VEuPathDB" id="VectorBase:GPAI004856"/>
<dbReference type="AlphaFoldDB" id="A0A1A9Z5X3"/>
<keyword evidence="2" id="KW-1185">Reference proteome</keyword>
<reference evidence="2" key="1">
    <citation type="submission" date="2014-03" db="EMBL/GenBank/DDBJ databases">
        <authorList>
            <person name="Aksoy S."/>
            <person name="Warren W."/>
            <person name="Wilson R.K."/>
        </authorList>
    </citation>
    <scope>NUCLEOTIDE SEQUENCE [LARGE SCALE GENOMIC DNA]</scope>
    <source>
        <strain evidence="2">IAEA</strain>
    </source>
</reference>
<name>A0A1A9Z5X3_GLOPL</name>
<dbReference type="EnsemblMetazoa" id="GPAI004856-RA">
    <property type="protein sequence ID" value="GPAI004856-PA"/>
    <property type="gene ID" value="GPAI004856"/>
</dbReference>
<organism evidence="1 2">
    <name type="scientific">Glossina pallidipes</name>
    <name type="common">Tsetse fly</name>
    <dbReference type="NCBI Taxonomy" id="7398"/>
    <lineage>
        <taxon>Eukaryota</taxon>
        <taxon>Metazoa</taxon>
        <taxon>Ecdysozoa</taxon>
        <taxon>Arthropoda</taxon>
        <taxon>Hexapoda</taxon>
        <taxon>Insecta</taxon>
        <taxon>Pterygota</taxon>
        <taxon>Neoptera</taxon>
        <taxon>Endopterygota</taxon>
        <taxon>Diptera</taxon>
        <taxon>Brachycera</taxon>
        <taxon>Muscomorpha</taxon>
        <taxon>Hippoboscoidea</taxon>
        <taxon>Glossinidae</taxon>
        <taxon>Glossina</taxon>
    </lineage>
</organism>
<reference evidence="1" key="2">
    <citation type="submission" date="2020-05" db="UniProtKB">
        <authorList>
            <consortium name="EnsemblMetazoa"/>
        </authorList>
    </citation>
    <scope>IDENTIFICATION</scope>
    <source>
        <strain evidence="1">IAEA</strain>
    </source>
</reference>
<evidence type="ECO:0000313" key="2">
    <source>
        <dbReference type="Proteomes" id="UP000092445"/>
    </source>
</evidence>
<proteinExistence type="predicted"/>
<accession>A0A1A9Z5X3</accession>